<evidence type="ECO:0000313" key="7">
    <source>
        <dbReference type="Proteomes" id="UP000779508"/>
    </source>
</evidence>
<feature type="domain" description="CheB-type methylesterase" evidence="5">
    <location>
        <begin position="173"/>
        <end position="361"/>
    </location>
</feature>
<comment type="similarity">
    <text evidence="1">Belongs to the CheB family.</text>
</comment>
<proteinExistence type="inferred from homology"/>
<dbReference type="RefSeq" id="WP_216418182.1">
    <property type="nucleotide sequence ID" value="NZ_JAHLQK010000005.1"/>
</dbReference>
<protein>
    <recommendedName>
        <fullName evidence="1">Protein-glutamate methylesterase/protein-glutamine glutaminase</fullName>
        <ecNumber evidence="1">3.1.1.61</ecNumber>
        <ecNumber evidence="1">3.5.1.44</ecNumber>
    </recommendedName>
</protein>
<dbReference type="PIRSF" id="PIRSF000876">
    <property type="entry name" value="RR_chemtxs_CheB"/>
    <property type="match status" value="1"/>
</dbReference>
<gene>
    <name evidence="1" type="primary">cheB</name>
    <name evidence="6" type="ORF">KQI88_13525</name>
</gene>
<feature type="active site" evidence="1 2">
    <location>
        <position position="303"/>
    </location>
</feature>
<dbReference type="SMART" id="SM00448">
    <property type="entry name" value="REC"/>
    <property type="match status" value="1"/>
</dbReference>
<comment type="caution">
    <text evidence="6">The sequence shown here is derived from an EMBL/GenBank/DDBJ whole genome shotgun (WGS) entry which is preliminary data.</text>
</comment>
<feature type="active site" evidence="1 2">
    <location>
        <position position="179"/>
    </location>
</feature>
<dbReference type="PANTHER" id="PTHR42872:SF3">
    <property type="entry name" value="PROTEIN-GLUTAMATE METHYLESTERASE_PROTEIN-GLUTAMINE GLUTAMINASE 1"/>
    <property type="match status" value="1"/>
</dbReference>
<comment type="domain">
    <text evidence="1">Contains a C-terminal catalytic domain, and an N-terminal region which modulates catalytic activity.</text>
</comment>
<reference evidence="6 7" key="1">
    <citation type="submission" date="2021-06" db="EMBL/GenBank/DDBJ databases">
        <authorList>
            <person name="Sun Q."/>
            <person name="Li D."/>
        </authorList>
    </citation>
    <scope>NUCLEOTIDE SEQUENCE [LARGE SCALE GENOMIC DNA]</scope>
    <source>
        <strain evidence="6 7">MSJ-5</strain>
    </source>
</reference>
<keyword evidence="1 2" id="KW-0145">Chemotaxis</keyword>
<dbReference type="NCBIfam" id="NF009206">
    <property type="entry name" value="PRK12555.1"/>
    <property type="match status" value="1"/>
</dbReference>
<dbReference type="PROSITE" id="PS50122">
    <property type="entry name" value="CHEB"/>
    <property type="match status" value="1"/>
</dbReference>
<dbReference type="InterPro" id="IPR000673">
    <property type="entry name" value="Sig_transdc_resp-reg_Me-estase"/>
</dbReference>
<keyword evidence="7" id="KW-1185">Reference proteome</keyword>
<dbReference type="InterPro" id="IPR008248">
    <property type="entry name" value="CheB-like"/>
</dbReference>
<accession>A0ABS6G4N7</accession>
<dbReference type="EMBL" id="JAHLQK010000005">
    <property type="protein sequence ID" value="MBU5677437.1"/>
    <property type="molecule type" value="Genomic_DNA"/>
</dbReference>
<organism evidence="6 7">
    <name type="scientific">Alkaliphilus flagellatus</name>
    <dbReference type="NCBI Taxonomy" id="2841507"/>
    <lineage>
        <taxon>Bacteria</taxon>
        <taxon>Bacillati</taxon>
        <taxon>Bacillota</taxon>
        <taxon>Clostridia</taxon>
        <taxon>Peptostreptococcales</taxon>
        <taxon>Natronincolaceae</taxon>
        <taxon>Alkaliphilus</taxon>
    </lineage>
</organism>
<dbReference type="HAMAP" id="MF_00099">
    <property type="entry name" value="CheB_chemtxs"/>
    <property type="match status" value="1"/>
</dbReference>
<evidence type="ECO:0000256" key="2">
    <source>
        <dbReference type="PROSITE-ProRule" id="PRU00050"/>
    </source>
</evidence>
<keyword evidence="1 2" id="KW-0378">Hydrolase</keyword>
<evidence type="ECO:0000256" key="3">
    <source>
        <dbReference type="PROSITE-ProRule" id="PRU00169"/>
    </source>
</evidence>
<dbReference type="CDD" id="cd17541">
    <property type="entry name" value="REC_CheB-like"/>
    <property type="match status" value="1"/>
</dbReference>
<dbReference type="NCBIfam" id="NF001965">
    <property type="entry name" value="PRK00742.1"/>
    <property type="match status" value="1"/>
</dbReference>
<evidence type="ECO:0000313" key="6">
    <source>
        <dbReference type="EMBL" id="MBU5677437.1"/>
    </source>
</evidence>
<evidence type="ECO:0000259" key="5">
    <source>
        <dbReference type="PROSITE" id="PS50122"/>
    </source>
</evidence>
<comment type="PTM">
    <text evidence="1">Phosphorylated by CheA. Phosphorylation of the N-terminal regulatory domain activates the methylesterase activity.</text>
</comment>
<feature type="active site" evidence="1 2">
    <location>
        <position position="206"/>
    </location>
</feature>
<comment type="catalytic activity">
    <reaction evidence="1">
        <text>L-glutaminyl-[protein] + H2O = L-glutamyl-[protein] + NH4(+)</text>
        <dbReference type="Rhea" id="RHEA:16441"/>
        <dbReference type="Rhea" id="RHEA-COMP:10207"/>
        <dbReference type="Rhea" id="RHEA-COMP:10208"/>
        <dbReference type="ChEBI" id="CHEBI:15377"/>
        <dbReference type="ChEBI" id="CHEBI:28938"/>
        <dbReference type="ChEBI" id="CHEBI:29973"/>
        <dbReference type="ChEBI" id="CHEBI:30011"/>
        <dbReference type="EC" id="3.5.1.44"/>
    </reaction>
</comment>
<comment type="catalytic activity">
    <reaction evidence="1">
        <text>[protein]-L-glutamate 5-O-methyl ester + H2O = L-glutamyl-[protein] + methanol + H(+)</text>
        <dbReference type="Rhea" id="RHEA:23236"/>
        <dbReference type="Rhea" id="RHEA-COMP:10208"/>
        <dbReference type="Rhea" id="RHEA-COMP:10311"/>
        <dbReference type="ChEBI" id="CHEBI:15377"/>
        <dbReference type="ChEBI" id="CHEBI:15378"/>
        <dbReference type="ChEBI" id="CHEBI:17790"/>
        <dbReference type="ChEBI" id="CHEBI:29973"/>
        <dbReference type="ChEBI" id="CHEBI:82795"/>
        <dbReference type="EC" id="3.1.1.61"/>
    </reaction>
</comment>
<dbReference type="EC" id="3.1.1.61" evidence="1"/>
<sequence>MSSNNKKVKVLVVDDSAFMRKILADILSSNETVEVIGMAKNGVEAIRLIQLLKPDVVTMDIEMPILNGIDALKEIMKTNPVPVIMLSSLTSDGAEATLTCLDIGAVDFVQKPSSVFRINIDDLKKELVNKINIASKVDLTFKNRKQSVKNNKLELIQNSNKTSTHNRKDKHYFIVIGTSTGGPRALQHVLPLMPKDIPASILIVQHMPPGFTKSLAERLNSMSNIAVKEAEDDEKILPGYAYIAPGNYHLEIKTKSNSDIFIKLSQEEPVSGHRPSVDALFKSVANNIDENIIAVIMTGMGADGSNGVKELKDNTDCYVIAQDEDTSVVYGMPKSAVNMGVVDDIVPLHEITNYILKKLGV</sequence>
<evidence type="ECO:0000259" key="4">
    <source>
        <dbReference type="PROSITE" id="PS50110"/>
    </source>
</evidence>
<keyword evidence="1 3" id="KW-0597">Phosphoprotein</keyword>
<comment type="function">
    <text evidence="1">Involved in chemotaxis. Part of a chemotaxis signal transduction system that modulates chemotaxis in response to various stimuli. Catalyzes the demethylation of specific methylglutamate residues introduced into the chemoreceptors (methyl-accepting chemotaxis proteins or MCP) by CheR. Also mediates the irreversible deamidation of specific glutamine residues to glutamic acid.</text>
</comment>
<dbReference type="EC" id="3.5.1.44" evidence="1"/>
<dbReference type="Proteomes" id="UP000779508">
    <property type="component" value="Unassembled WGS sequence"/>
</dbReference>
<feature type="domain" description="Response regulatory" evidence="4">
    <location>
        <begin position="9"/>
        <end position="126"/>
    </location>
</feature>
<feature type="modified residue" description="4-aspartylphosphate" evidence="1 3">
    <location>
        <position position="60"/>
    </location>
</feature>
<dbReference type="PROSITE" id="PS50110">
    <property type="entry name" value="RESPONSE_REGULATORY"/>
    <property type="match status" value="1"/>
</dbReference>
<keyword evidence="1" id="KW-0963">Cytoplasm</keyword>
<dbReference type="PANTHER" id="PTHR42872">
    <property type="entry name" value="PROTEIN-GLUTAMATE METHYLESTERASE/PROTEIN-GLUTAMINE GLUTAMINASE"/>
    <property type="match status" value="1"/>
</dbReference>
<name>A0ABS6G4N7_9FIRM</name>
<dbReference type="Pfam" id="PF01339">
    <property type="entry name" value="CheB_methylest"/>
    <property type="match status" value="1"/>
</dbReference>
<dbReference type="InterPro" id="IPR001789">
    <property type="entry name" value="Sig_transdc_resp-reg_receiver"/>
</dbReference>
<dbReference type="Pfam" id="PF00072">
    <property type="entry name" value="Response_reg"/>
    <property type="match status" value="1"/>
</dbReference>
<evidence type="ECO:0000256" key="1">
    <source>
        <dbReference type="HAMAP-Rule" id="MF_00099"/>
    </source>
</evidence>
<dbReference type="CDD" id="cd16432">
    <property type="entry name" value="CheB_Rec"/>
    <property type="match status" value="1"/>
</dbReference>
<comment type="subcellular location">
    <subcellularLocation>
        <location evidence="1">Cytoplasm</location>
    </subcellularLocation>
</comment>